<evidence type="ECO:0000256" key="1">
    <source>
        <dbReference type="SAM" id="Phobius"/>
    </source>
</evidence>
<gene>
    <name evidence="2" type="ORF">ACFOEN_13415</name>
</gene>
<sequence>MQGQRSGYQEFRVERIATGSVFKLLGAGLVFSLVPFATVMGVLALAGANTVTWNGKALTGFTGLAASPLIGFFLALFFTALLGVCMAAGLWLYSRFWPLELRLRLQADSTAGQSADPS</sequence>
<keyword evidence="1" id="KW-1133">Transmembrane helix</keyword>
<accession>A0ABV7H928</accession>
<dbReference type="EMBL" id="JBHRTI010000007">
    <property type="protein sequence ID" value="MFC3148625.1"/>
    <property type="molecule type" value="Genomic_DNA"/>
</dbReference>
<proteinExistence type="predicted"/>
<keyword evidence="1" id="KW-0472">Membrane</keyword>
<dbReference type="RefSeq" id="WP_377304742.1">
    <property type="nucleotide sequence ID" value="NZ_CP180191.1"/>
</dbReference>
<feature type="transmembrane region" description="Helical" evidence="1">
    <location>
        <begin position="68"/>
        <end position="93"/>
    </location>
</feature>
<protein>
    <recommendedName>
        <fullName evidence="4">DUF3566 domain-containing protein</fullName>
    </recommendedName>
</protein>
<dbReference type="Proteomes" id="UP001595556">
    <property type="component" value="Unassembled WGS sequence"/>
</dbReference>
<organism evidence="2 3">
    <name type="scientific">Piscinibacterium candidicorallinum</name>
    <dbReference type="NCBI Taxonomy" id="1793872"/>
    <lineage>
        <taxon>Bacteria</taxon>
        <taxon>Pseudomonadati</taxon>
        <taxon>Pseudomonadota</taxon>
        <taxon>Betaproteobacteria</taxon>
        <taxon>Burkholderiales</taxon>
        <taxon>Piscinibacterium</taxon>
    </lineage>
</organism>
<evidence type="ECO:0008006" key="4">
    <source>
        <dbReference type="Google" id="ProtNLM"/>
    </source>
</evidence>
<keyword evidence="1" id="KW-0812">Transmembrane</keyword>
<name>A0ABV7H928_9BURK</name>
<evidence type="ECO:0000313" key="3">
    <source>
        <dbReference type="Proteomes" id="UP001595556"/>
    </source>
</evidence>
<feature type="transmembrane region" description="Helical" evidence="1">
    <location>
        <begin position="21"/>
        <end position="48"/>
    </location>
</feature>
<comment type="caution">
    <text evidence="2">The sequence shown here is derived from an EMBL/GenBank/DDBJ whole genome shotgun (WGS) entry which is preliminary data.</text>
</comment>
<evidence type="ECO:0000313" key="2">
    <source>
        <dbReference type="EMBL" id="MFC3148625.1"/>
    </source>
</evidence>
<keyword evidence="3" id="KW-1185">Reference proteome</keyword>
<reference evidence="3" key="1">
    <citation type="journal article" date="2019" name="Int. J. Syst. Evol. Microbiol.">
        <title>The Global Catalogue of Microorganisms (GCM) 10K type strain sequencing project: providing services to taxonomists for standard genome sequencing and annotation.</title>
        <authorList>
            <consortium name="The Broad Institute Genomics Platform"/>
            <consortium name="The Broad Institute Genome Sequencing Center for Infectious Disease"/>
            <person name="Wu L."/>
            <person name="Ma J."/>
        </authorList>
    </citation>
    <scope>NUCLEOTIDE SEQUENCE [LARGE SCALE GENOMIC DNA]</scope>
    <source>
        <strain evidence="3">KCTC 52168</strain>
    </source>
</reference>